<name>A0ABP7P6Y1_9GAMM</name>
<proteinExistence type="predicted"/>
<keyword evidence="1" id="KW-0812">Transmembrane</keyword>
<sequence length="111" mass="12247">MQQTQSRLRGTNSLLANVIKGAVAGAIAVYVIDRMERLAERSEVDEWYEPTDAIGYDDEPAPHLAFTSGQHQLVGLGLRLLKDKGMDALASLYAKESSAIRTSRTLLSDRR</sequence>
<keyword evidence="1" id="KW-0472">Membrane</keyword>
<gene>
    <name evidence="2" type="ORF">GCM10022278_18080</name>
</gene>
<evidence type="ECO:0000313" key="2">
    <source>
        <dbReference type="EMBL" id="GAA3960337.1"/>
    </source>
</evidence>
<dbReference type="EMBL" id="BAABBO010000009">
    <property type="protein sequence ID" value="GAA3960337.1"/>
    <property type="molecule type" value="Genomic_DNA"/>
</dbReference>
<keyword evidence="1" id="KW-1133">Transmembrane helix</keyword>
<comment type="caution">
    <text evidence="2">The sequence shown here is derived from an EMBL/GenBank/DDBJ whole genome shotgun (WGS) entry which is preliminary data.</text>
</comment>
<feature type="transmembrane region" description="Helical" evidence="1">
    <location>
        <begin position="14"/>
        <end position="32"/>
    </location>
</feature>
<dbReference type="RefSeq" id="WP_344805501.1">
    <property type="nucleotide sequence ID" value="NZ_BAABBO010000009.1"/>
</dbReference>
<accession>A0ABP7P6Y1</accession>
<reference evidence="3" key="1">
    <citation type="journal article" date="2019" name="Int. J. Syst. Evol. Microbiol.">
        <title>The Global Catalogue of Microorganisms (GCM) 10K type strain sequencing project: providing services to taxonomists for standard genome sequencing and annotation.</title>
        <authorList>
            <consortium name="The Broad Institute Genomics Platform"/>
            <consortium name="The Broad Institute Genome Sequencing Center for Infectious Disease"/>
            <person name="Wu L."/>
            <person name="Ma J."/>
        </authorList>
    </citation>
    <scope>NUCLEOTIDE SEQUENCE [LARGE SCALE GENOMIC DNA]</scope>
    <source>
        <strain evidence="3">JCM 17555</strain>
    </source>
</reference>
<evidence type="ECO:0000256" key="1">
    <source>
        <dbReference type="SAM" id="Phobius"/>
    </source>
</evidence>
<organism evidence="2 3">
    <name type="scientific">Allohahella marinimesophila</name>
    <dbReference type="NCBI Taxonomy" id="1054972"/>
    <lineage>
        <taxon>Bacteria</taxon>
        <taxon>Pseudomonadati</taxon>
        <taxon>Pseudomonadota</taxon>
        <taxon>Gammaproteobacteria</taxon>
        <taxon>Oceanospirillales</taxon>
        <taxon>Hahellaceae</taxon>
        <taxon>Allohahella</taxon>
    </lineage>
</organism>
<evidence type="ECO:0000313" key="3">
    <source>
        <dbReference type="Proteomes" id="UP001501337"/>
    </source>
</evidence>
<dbReference type="Proteomes" id="UP001501337">
    <property type="component" value="Unassembled WGS sequence"/>
</dbReference>
<keyword evidence="3" id="KW-1185">Reference proteome</keyword>
<protein>
    <submittedName>
        <fullName evidence="2">Uncharacterized protein</fullName>
    </submittedName>
</protein>